<dbReference type="Proteomes" id="UP000183894">
    <property type="component" value="Unassembled WGS sequence"/>
</dbReference>
<gene>
    <name evidence="2" type="ORF">SAMN04488691_102120</name>
</gene>
<evidence type="ECO:0000256" key="1">
    <source>
        <dbReference type="SAM" id="Phobius"/>
    </source>
</evidence>
<dbReference type="AlphaFoldDB" id="A0A1H7KU98"/>
<dbReference type="EMBL" id="FOAD01000002">
    <property type="protein sequence ID" value="SEK90443.1"/>
    <property type="molecule type" value="Genomic_DNA"/>
</dbReference>
<feature type="transmembrane region" description="Helical" evidence="1">
    <location>
        <begin position="44"/>
        <end position="62"/>
    </location>
</feature>
<accession>A0A1H7KU98</accession>
<evidence type="ECO:0000313" key="3">
    <source>
        <dbReference type="Proteomes" id="UP000183894"/>
    </source>
</evidence>
<protein>
    <submittedName>
        <fullName evidence="2">Uncharacterized protein</fullName>
    </submittedName>
</protein>
<feature type="transmembrane region" description="Helical" evidence="1">
    <location>
        <begin position="68"/>
        <end position="100"/>
    </location>
</feature>
<sequence length="106" mass="11543">MDRRNVSSAFISGLVTSPLVNTLFPILVSIFFENSASLPFLTKWILRAVPLVLLLVIFMAVIDSPESFVASLLGLLFSLLVFGSIGIVGLVTMVAIYVVVAMRIRN</sequence>
<name>A0A1H7KU98_HALLR</name>
<feature type="transmembrane region" description="Helical" evidence="1">
    <location>
        <begin position="6"/>
        <end position="32"/>
    </location>
</feature>
<proteinExistence type="predicted"/>
<reference evidence="2 3" key="1">
    <citation type="submission" date="2016-10" db="EMBL/GenBank/DDBJ databases">
        <authorList>
            <person name="de Groot N.N."/>
        </authorList>
    </citation>
    <scope>NUCLEOTIDE SEQUENCE [LARGE SCALE GENOMIC DNA]</scope>
    <source>
        <strain evidence="2 3">CDM_5</strain>
    </source>
</reference>
<keyword evidence="1" id="KW-0472">Membrane</keyword>
<organism evidence="2 3">
    <name type="scientific">Haloferax larsenii</name>
    <dbReference type="NCBI Taxonomy" id="302484"/>
    <lineage>
        <taxon>Archaea</taxon>
        <taxon>Methanobacteriati</taxon>
        <taxon>Methanobacteriota</taxon>
        <taxon>Stenosarchaea group</taxon>
        <taxon>Halobacteria</taxon>
        <taxon>Halobacteriales</taxon>
        <taxon>Haloferacaceae</taxon>
        <taxon>Haloferax</taxon>
    </lineage>
</organism>
<evidence type="ECO:0000313" key="2">
    <source>
        <dbReference type="EMBL" id="SEK90443.1"/>
    </source>
</evidence>
<keyword evidence="1" id="KW-0812">Transmembrane</keyword>
<keyword evidence="1" id="KW-1133">Transmembrane helix</keyword>